<dbReference type="AlphaFoldDB" id="A0A085ZCZ2"/>
<keyword evidence="2" id="KW-1185">Reference proteome</keyword>
<gene>
    <name evidence="1" type="ORF">IX38_13865</name>
</gene>
<dbReference type="EMBL" id="JPRO01000012">
    <property type="protein sequence ID" value="KFF02306.1"/>
    <property type="molecule type" value="Genomic_DNA"/>
</dbReference>
<accession>A0A085ZCZ2</accession>
<name>A0A085ZCZ2_9FLAO</name>
<dbReference type="Proteomes" id="UP000028703">
    <property type="component" value="Unassembled WGS sequence"/>
</dbReference>
<evidence type="ECO:0008006" key="3">
    <source>
        <dbReference type="Google" id="ProtNLM"/>
    </source>
</evidence>
<reference evidence="1 2" key="1">
    <citation type="submission" date="2014-07" db="EMBL/GenBank/DDBJ databases">
        <title>Genome of Chryseobacterium luteum DSM 18605.</title>
        <authorList>
            <person name="Stropko S.J."/>
            <person name="Pipes S.E."/>
            <person name="Newman J.D."/>
        </authorList>
    </citation>
    <scope>NUCLEOTIDE SEQUENCE [LARGE SCALE GENOMIC DNA]</scope>
    <source>
        <strain evidence="1 2">DSM 18605</strain>
    </source>
</reference>
<proteinExistence type="predicted"/>
<sequence>MQIFINLHIFISKKLIYDIKGDGINVESLLPGNYMLQLISKENVRSFKFIRKQNKNRLIF</sequence>
<organism evidence="1 2">
    <name type="scientific">Chryseobacterium luteum</name>
    <dbReference type="NCBI Taxonomy" id="421531"/>
    <lineage>
        <taxon>Bacteria</taxon>
        <taxon>Pseudomonadati</taxon>
        <taxon>Bacteroidota</taxon>
        <taxon>Flavobacteriia</taxon>
        <taxon>Flavobacteriales</taxon>
        <taxon>Weeksellaceae</taxon>
        <taxon>Chryseobacterium group</taxon>
        <taxon>Chryseobacterium</taxon>
    </lineage>
</organism>
<evidence type="ECO:0000313" key="2">
    <source>
        <dbReference type="Proteomes" id="UP000028703"/>
    </source>
</evidence>
<protein>
    <recommendedName>
        <fullName evidence="3">Secretion system C-terminal sorting domain-containing protein</fullName>
    </recommendedName>
</protein>
<evidence type="ECO:0000313" key="1">
    <source>
        <dbReference type="EMBL" id="KFF02306.1"/>
    </source>
</evidence>
<comment type="caution">
    <text evidence="1">The sequence shown here is derived from an EMBL/GenBank/DDBJ whole genome shotgun (WGS) entry which is preliminary data.</text>
</comment>